<reference evidence="2 3" key="1">
    <citation type="journal article" date="2018" name="Front. Plant Sci.">
        <title>Red Clover (Trifolium pratense) and Zigzag Clover (T. medium) - A Picture of Genomic Similarities and Differences.</title>
        <authorList>
            <person name="Dluhosova J."/>
            <person name="Istvanek J."/>
            <person name="Nedelnik J."/>
            <person name="Repkova J."/>
        </authorList>
    </citation>
    <scope>NUCLEOTIDE SEQUENCE [LARGE SCALE GENOMIC DNA]</scope>
    <source>
        <strain evidence="3">cv. 10/8</strain>
        <tissue evidence="2">Leaf</tissue>
    </source>
</reference>
<evidence type="ECO:0000313" key="2">
    <source>
        <dbReference type="EMBL" id="MCI16574.1"/>
    </source>
</evidence>
<name>A0A392PXN5_9FABA</name>
<dbReference type="EMBL" id="LXQA010101477">
    <property type="protein sequence ID" value="MCI16574.1"/>
    <property type="molecule type" value="Genomic_DNA"/>
</dbReference>
<evidence type="ECO:0000256" key="1">
    <source>
        <dbReference type="SAM" id="MobiDB-lite"/>
    </source>
</evidence>
<accession>A0A392PXN5</accession>
<protein>
    <submittedName>
        <fullName evidence="2">Uncharacterized protein</fullName>
    </submittedName>
</protein>
<evidence type="ECO:0000313" key="3">
    <source>
        <dbReference type="Proteomes" id="UP000265520"/>
    </source>
</evidence>
<dbReference type="AlphaFoldDB" id="A0A392PXN5"/>
<dbReference type="Proteomes" id="UP000265520">
    <property type="component" value="Unassembled WGS sequence"/>
</dbReference>
<keyword evidence="3" id="KW-1185">Reference proteome</keyword>
<feature type="region of interest" description="Disordered" evidence="1">
    <location>
        <begin position="51"/>
        <end position="71"/>
    </location>
</feature>
<sequence length="71" mass="7361">CRRTHSFLPASITDLFLPLRRLNALIHLLTLQRQFGLRQWRSGGGGGCGGDGGGGAVLGEDGGGGVVLSEE</sequence>
<comment type="caution">
    <text evidence="2">The sequence shown here is derived from an EMBL/GenBank/DDBJ whole genome shotgun (WGS) entry which is preliminary data.</text>
</comment>
<feature type="non-terminal residue" evidence="2">
    <location>
        <position position="1"/>
    </location>
</feature>
<organism evidence="2 3">
    <name type="scientific">Trifolium medium</name>
    <dbReference type="NCBI Taxonomy" id="97028"/>
    <lineage>
        <taxon>Eukaryota</taxon>
        <taxon>Viridiplantae</taxon>
        <taxon>Streptophyta</taxon>
        <taxon>Embryophyta</taxon>
        <taxon>Tracheophyta</taxon>
        <taxon>Spermatophyta</taxon>
        <taxon>Magnoliopsida</taxon>
        <taxon>eudicotyledons</taxon>
        <taxon>Gunneridae</taxon>
        <taxon>Pentapetalae</taxon>
        <taxon>rosids</taxon>
        <taxon>fabids</taxon>
        <taxon>Fabales</taxon>
        <taxon>Fabaceae</taxon>
        <taxon>Papilionoideae</taxon>
        <taxon>50 kb inversion clade</taxon>
        <taxon>NPAAA clade</taxon>
        <taxon>Hologalegina</taxon>
        <taxon>IRL clade</taxon>
        <taxon>Trifolieae</taxon>
        <taxon>Trifolium</taxon>
    </lineage>
</organism>
<proteinExistence type="predicted"/>